<dbReference type="AlphaFoldDB" id="A0A844ZMP8"/>
<feature type="domain" description="Glycosyl hydrolase family 13 catalytic" evidence="5">
    <location>
        <begin position="18"/>
        <end position="397"/>
    </location>
</feature>
<dbReference type="SMART" id="SM00642">
    <property type="entry name" value="Aamy"/>
    <property type="match status" value="1"/>
</dbReference>
<proteinExistence type="inferred from homology"/>
<dbReference type="GO" id="GO:0004556">
    <property type="term" value="F:alpha-amylase activity"/>
    <property type="evidence" value="ECO:0007669"/>
    <property type="project" value="TreeGrafter"/>
</dbReference>
<evidence type="ECO:0000256" key="4">
    <source>
        <dbReference type="SAM" id="MobiDB-lite"/>
    </source>
</evidence>
<evidence type="ECO:0000256" key="1">
    <source>
        <dbReference type="ARBA" id="ARBA00008061"/>
    </source>
</evidence>
<dbReference type="PANTHER" id="PTHR10357">
    <property type="entry name" value="ALPHA-AMYLASE FAMILY MEMBER"/>
    <property type="match status" value="1"/>
</dbReference>
<dbReference type="InterPro" id="IPR006047">
    <property type="entry name" value="GH13_cat_dom"/>
</dbReference>
<evidence type="ECO:0000256" key="2">
    <source>
        <dbReference type="ARBA" id="ARBA00022801"/>
    </source>
</evidence>
<reference evidence="6 7" key="1">
    <citation type="submission" date="2019-12" db="EMBL/GenBank/DDBJ databases">
        <title>Genomic-based taxomic classification of the family Erythrobacteraceae.</title>
        <authorList>
            <person name="Xu L."/>
        </authorList>
    </citation>
    <scope>NUCLEOTIDE SEQUENCE [LARGE SCALE GENOMIC DNA]</scope>
    <source>
        <strain evidence="6 7">MCCC 1A09962</strain>
    </source>
</reference>
<evidence type="ECO:0000313" key="6">
    <source>
        <dbReference type="EMBL" id="MXO86929.1"/>
    </source>
</evidence>
<dbReference type="Gene3D" id="2.60.40.1180">
    <property type="entry name" value="Golgi alpha-mannosidase II"/>
    <property type="match status" value="1"/>
</dbReference>
<dbReference type="SUPFAM" id="SSF51445">
    <property type="entry name" value="(Trans)glycosidases"/>
    <property type="match status" value="1"/>
</dbReference>
<dbReference type="GO" id="GO:0009313">
    <property type="term" value="P:oligosaccharide catabolic process"/>
    <property type="evidence" value="ECO:0007669"/>
    <property type="project" value="TreeGrafter"/>
</dbReference>
<organism evidence="6 7">
    <name type="scientific">Parapontixanthobacter aurantiacus</name>
    <dbReference type="NCBI Taxonomy" id="1463599"/>
    <lineage>
        <taxon>Bacteria</taxon>
        <taxon>Pseudomonadati</taxon>
        <taxon>Pseudomonadota</taxon>
        <taxon>Alphaproteobacteria</taxon>
        <taxon>Sphingomonadales</taxon>
        <taxon>Erythrobacteraceae</taxon>
        <taxon>Parapontixanthobacter</taxon>
    </lineage>
</organism>
<feature type="compositionally biased region" description="Basic and acidic residues" evidence="4">
    <location>
        <begin position="387"/>
        <end position="397"/>
    </location>
</feature>
<accession>A0A844ZMP8</accession>
<comment type="similarity">
    <text evidence="1">Belongs to the glycosyl hydrolase 13 family.</text>
</comment>
<dbReference type="EMBL" id="WTYW01000005">
    <property type="protein sequence ID" value="MXO86929.1"/>
    <property type="molecule type" value="Genomic_DNA"/>
</dbReference>
<keyword evidence="7" id="KW-1185">Reference proteome</keyword>
<gene>
    <name evidence="6" type="ORF">GRI38_12915</name>
</gene>
<feature type="compositionally biased region" description="Polar residues" evidence="4">
    <location>
        <begin position="400"/>
        <end position="409"/>
    </location>
</feature>
<dbReference type="InterPro" id="IPR045857">
    <property type="entry name" value="O16G_dom_2"/>
</dbReference>
<dbReference type="CDD" id="cd11331">
    <property type="entry name" value="AmyAc_OligoGlu_like"/>
    <property type="match status" value="1"/>
</dbReference>
<feature type="region of interest" description="Disordered" evidence="4">
    <location>
        <begin position="387"/>
        <end position="409"/>
    </location>
</feature>
<evidence type="ECO:0000256" key="3">
    <source>
        <dbReference type="ARBA" id="ARBA00023295"/>
    </source>
</evidence>
<dbReference type="FunFam" id="3.90.400.10:FF:000002">
    <property type="entry name" value="Sucrose isomerase"/>
    <property type="match status" value="1"/>
</dbReference>
<dbReference type="PANTHER" id="PTHR10357:SF179">
    <property type="entry name" value="NEUTRAL AND BASIC AMINO ACID TRANSPORT PROTEIN RBAT"/>
    <property type="match status" value="1"/>
</dbReference>
<name>A0A844ZMP8_9SPHN</name>
<dbReference type="Gene3D" id="3.20.20.80">
    <property type="entry name" value="Glycosidases"/>
    <property type="match status" value="2"/>
</dbReference>
<dbReference type="Pfam" id="PF00128">
    <property type="entry name" value="Alpha-amylase"/>
    <property type="match status" value="1"/>
</dbReference>
<keyword evidence="2" id="KW-0378">Hydrolase</keyword>
<dbReference type="Gene3D" id="3.90.400.10">
    <property type="entry name" value="Oligo-1,6-glucosidase, Domain 2"/>
    <property type="match status" value="1"/>
</dbReference>
<keyword evidence="3" id="KW-0326">Glycosidase</keyword>
<protein>
    <submittedName>
        <fullName evidence="6">DUF3459 domain-containing protein</fullName>
    </submittedName>
</protein>
<dbReference type="InterPro" id="IPR017853">
    <property type="entry name" value="GH"/>
</dbReference>
<evidence type="ECO:0000313" key="7">
    <source>
        <dbReference type="Proteomes" id="UP000433104"/>
    </source>
</evidence>
<dbReference type="OrthoDB" id="9805159at2"/>
<evidence type="ECO:0000259" key="5">
    <source>
        <dbReference type="SMART" id="SM00642"/>
    </source>
</evidence>
<dbReference type="SUPFAM" id="SSF51011">
    <property type="entry name" value="Glycosyl hydrolase domain"/>
    <property type="match status" value="1"/>
</dbReference>
<dbReference type="Proteomes" id="UP000433104">
    <property type="component" value="Unassembled WGS sequence"/>
</dbReference>
<comment type="caution">
    <text evidence="6">The sequence shown here is derived from an EMBL/GenBank/DDBJ whole genome shotgun (WGS) entry which is preliminary data.</text>
</comment>
<dbReference type="InterPro" id="IPR013780">
    <property type="entry name" value="Glyco_hydro_b"/>
</dbReference>
<sequence>MGSLRREPVWWRDETIYQIYPRSYQDCDADGVGDLPGILARLPYIAELGVDCFWLSPIFASPMDDFGYDVADYRSIDPLFGTMDDFDALLNAAHSHGLKLVLDFVPNHTSDRHEWFRESRGSRTNAKRNWYIWKDPAPDGGPPNNWISNFGGSAWEFDERTGQYYYHAFLASQPDLNWRNPEVRSAMFDVLRFWLDKGVDGFRVDVIWHLIKDAEFRDNPPNPEYRPGQPEIEKNLQVHSADQPEIHDLVAQMRDVIEEYDNRLMIGEIYLPLERMVRYYGESGESGVHLPFNFQLLQCQWEPKKIAGLVKEYEAALPEGGWPNWVLSNHDQPRIAARAGARQAGIAAMLLLTLRGTPTLYYGDEIGLAEVDIPPDRIQDPWARQEPDASFNRDKARTPMQWSSKENAGFSGTQPWLPLSQDWRERNVAQLDEQPGSLLRLYKRLLAFRKNEPALRDGAYREIHVGETMFAYERVLDKERLLVLLNFSDDPVAAPPLPDSYRGGTVVFSSEEVDNPPEQDAAAITLRPGAGVIVRGGENRS</sequence>